<organism evidence="1 2">
    <name type="scientific">Phytophthora fragariae</name>
    <dbReference type="NCBI Taxonomy" id="53985"/>
    <lineage>
        <taxon>Eukaryota</taxon>
        <taxon>Sar</taxon>
        <taxon>Stramenopiles</taxon>
        <taxon>Oomycota</taxon>
        <taxon>Peronosporomycetes</taxon>
        <taxon>Peronosporales</taxon>
        <taxon>Peronosporaceae</taxon>
        <taxon>Phytophthora</taxon>
    </lineage>
</organism>
<keyword evidence="2" id="KW-1185">Reference proteome</keyword>
<evidence type="ECO:0000313" key="2">
    <source>
        <dbReference type="Proteomes" id="UP000433483"/>
    </source>
</evidence>
<reference evidence="1 2" key="1">
    <citation type="submission" date="2018-08" db="EMBL/GenBank/DDBJ databases">
        <title>Genomic investigation of the strawberry pathogen Phytophthora fragariae indicates pathogenicity is determined by transcriptional variation in three key races.</title>
        <authorList>
            <person name="Adams T.M."/>
            <person name="Armitage A.D."/>
            <person name="Sobczyk M.K."/>
            <person name="Bates H.J."/>
            <person name="Dunwell J.M."/>
            <person name="Nellist C.F."/>
            <person name="Harrison R.J."/>
        </authorList>
    </citation>
    <scope>NUCLEOTIDE SEQUENCE [LARGE SCALE GENOMIC DNA]</scope>
    <source>
        <strain evidence="1 2">NOV-27</strain>
    </source>
</reference>
<dbReference type="Proteomes" id="UP000433483">
    <property type="component" value="Unassembled WGS sequence"/>
</dbReference>
<dbReference type="PANTHER" id="PTHR40866">
    <property type="entry name" value="BED-TYPE DOMAIN-CONTAINING PROTEIN"/>
    <property type="match status" value="1"/>
</dbReference>
<protein>
    <recommendedName>
        <fullName evidence="3">HAT C-terminal dimerisation domain-containing protein</fullName>
    </recommendedName>
</protein>
<evidence type="ECO:0008006" key="3">
    <source>
        <dbReference type="Google" id="ProtNLM"/>
    </source>
</evidence>
<dbReference type="OrthoDB" id="122841at2759"/>
<dbReference type="PANTHER" id="PTHR40866:SF1">
    <property type="entry name" value="BED-TYPE DOMAIN-CONTAINING PROTEIN"/>
    <property type="match status" value="1"/>
</dbReference>
<sequence>MPVHEVEDRLTRSISKLRPVIAKAVNKCMEGIAIEVGQKLGKEMGTLFALMFDGWSHAGIHYVALSAVNETDDKLRVPPLGLSPLEDDSQTADARIKLFGNILDVYHKTNDMFLEPYDNLLDKVDNLMVELRHENNHAELKKHTELVPVKRNVTRWSSTFTMVQRYIRIRAEFEKKFESICKRLQRADTCMGEVRTMYDALIAEYPVMSEHLKSTAKIFNTPAIETGGVKVIMGSTLSSAEAAALKRFELPQPAGKKRKEREEDYATMLLQGKEKKRKQTPSIAIYMPLVKMVPPTSNTVERPFSQCKLVLTPQRRAMLPANIEQLAFLRVNRI</sequence>
<dbReference type="AlphaFoldDB" id="A0A6A3Y046"/>
<comment type="caution">
    <text evidence="1">The sequence shown here is derived from an EMBL/GenBank/DDBJ whole genome shotgun (WGS) entry which is preliminary data.</text>
</comment>
<dbReference type="SUPFAM" id="SSF53098">
    <property type="entry name" value="Ribonuclease H-like"/>
    <property type="match status" value="2"/>
</dbReference>
<evidence type="ECO:0000313" key="1">
    <source>
        <dbReference type="EMBL" id="KAE9211311.1"/>
    </source>
</evidence>
<accession>A0A6A3Y046</accession>
<proteinExistence type="predicted"/>
<gene>
    <name evidence="1" type="ORF">PF005_g11050</name>
</gene>
<name>A0A6A3Y046_9STRA</name>
<dbReference type="InterPro" id="IPR012337">
    <property type="entry name" value="RNaseH-like_sf"/>
</dbReference>
<dbReference type="EMBL" id="QXGB01000541">
    <property type="protein sequence ID" value="KAE9211311.1"/>
    <property type="molecule type" value="Genomic_DNA"/>
</dbReference>